<dbReference type="STRING" id="75743.A0A401QLL1"/>
<dbReference type="OrthoDB" id="9141161at2759"/>
<organism evidence="1 2">
    <name type="scientific">Scyliorhinus torazame</name>
    <name type="common">Cloudy catshark</name>
    <name type="synonym">Catulus torazame</name>
    <dbReference type="NCBI Taxonomy" id="75743"/>
    <lineage>
        <taxon>Eukaryota</taxon>
        <taxon>Metazoa</taxon>
        <taxon>Chordata</taxon>
        <taxon>Craniata</taxon>
        <taxon>Vertebrata</taxon>
        <taxon>Chondrichthyes</taxon>
        <taxon>Elasmobranchii</taxon>
        <taxon>Galeomorphii</taxon>
        <taxon>Galeoidea</taxon>
        <taxon>Carcharhiniformes</taxon>
        <taxon>Scyliorhinidae</taxon>
        <taxon>Scyliorhinus</taxon>
    </lineage>
</organism>
<proteinExistence type="predicted"/>
<evidence type="ECO:0000313" key="2">
    <source>
        <dbReference type="Proteomes" id="UP000288216"/>
    </source>
</evidence>
<keyword evidence="2" id="KW-1185">Reference proteome</keyword>
<comment type="caution">
    <text evidence="1">The sequence shown here is derived from an EMBL/GenBank/DDBJ whole genome shotgun (WGS) entry which is preliminary data.</text>
</comment>
<evidence type="ECO:0000313" key="1">
    <source>
        <dbReference type="EMBL" id="GCB86222.1"/>
    </source>
</evidence>
<dbReference type="Proteomes" id="UP000288216">
    <property type="component" value="Unassembled WGS sequence"/>
</dbReference>
<name>A0A401QLL1_SCYTO</name>
<dbReference type="EMBL" id="BFAA01253215">
    <property type="protein sequence ID" value="GCB86222.1"/>
    <property type="molecule type" value="Genomic_DNA"/>
</dbReference>
<sequence>MATRTRQEYLKDLADNHVTTATLDSSSSKLAAIISLPGKRKERLRGSRAPELHSAGALVWNVTARLAQAPEEADCVLGVSNEFVVLLDQRLRSVVWNSSCRDVIGWTLSPGTIIIYYERGEFVVVKALDSQPDDIGEIVQRLEVSVGRGRETGATGAARTWVKT</sequence>
<reference evidence="1 2" key="1">
    <citation type="journal article" date="2018" name="Nat. Ecol. Evol.">
        <title>Shark genomes provide insights into elasmobranch evolution and the origin of vertebrates.</title>
        <authorList>
            <person name="Hara Y"/>
            <person name="Yamaguchi K"/>
            <person name="Onimaru K"/>
            <person name="Kadota M"/>
            <person name="Koyanagi M"/>
            <person name="Keeley SD"/>
            <person name="Tatsumi K"/>
            <person name="Tanaka K"/>
            <person name="Motone F"/>
            <person name="Kageyama Y"/>
            <person name="Nozu R"/>
            <person name="Adachi N"/>
            <person name="Nishimura O"/>
            <person name="Nakagawa R"/>
            <person name="Tanegashima C"/>
            <person name="Kiyatake I"/>
            <person name="Matsumoto R"/>
            <person name="Murakumo K"/>
            <person name="Nishida K"/>
            <person name="Terakita A"/>
            <person name="Kuratani S"/>
            <person name="Sato K"/>
            <person name="Hyodo S Kuraku.S."/>
        </authorList>
    </citation>
    <scope>NUCLEOTIDE SEQUENCE [LARGE SCALE GENOMIC DNA]</scope>
</reference>
<dbReference type="AlphaFoldDB" id="A0A401QLL1"/>
<protein>
    <submittedName>
        <fullName evidence="1">Uncharacterized protein</fullName>
    </submittedName>
</protein>
<accession>A0A401QLL1</accession>
<gene>
    <name evidence="1" type="ORF">scyTo_0026870</name>
</gene>